<gene>
    <name evidence="1" type="ORF">g.43954</name>
</gene>
<reference evidence="1" key="1">
    <citation type="submission" date="2015-11" db="EMBL/GenBank/DDBJ databases">
        <title>De novo transcriptome assembly of four potential Pierce s Disease insect vectors from Arizona vineyards.</title>
        <authorList>
            <person name="Tassone E.E."/>
        </authorList>
    </citation>
    <scope>NUCLEOTIDE SEQUENCE</scope>
</reference>
<protein>
    <submittedName>
        <fullName evidence="1">Uncharacterized protein</fullName>
    </submittedName>
</protein>
<dbReference type="EMBL" id="GECZ01003612">
    <property type="protein sequence ID" value="JAS66157.1"/>
    <property type="molecule type" value="Transcribed_RNA"/>
</dbReference>
<accession>A0A1B6GUR6</accession>
<evidence type="ECO:0000313" key="1">
    <source>
        <dbReference type="EMBL" id="JAS66157.1"/>
    </source>
</evidence>
<organism evidence="1">
    <name type="scientific">Cuerna arida</name>
    <dbReference type="NCBI Taxonomy" id="1464854"/>
    <lineage>
        <taxon>Eukaryota</taxon>
        <taxon>Metazoa</taxon>
        <taxon>Ecdysozoa</taxon>
        <taxon>Arthropoda</taxon>
        <taxon>Hexapoda</taxon>
        <taxon>Insecta</taxon>
        <taxon>Pterygota</taxon>
        <taxon>Neoptera</taxon>
        <taxon>Paraneoptera</taxon>
        <taxon>Hemiptera</taxon>
        <taxon>Auchenorrhyncha</taxon>
        <taxon>Membracoidea</taxon>
        <taxon>Cicadellidae</taxon>
        <taxon>Cicadellinae</taxon>
        <taxon>Proconiini</taxon>
        <taxon>Cuerna</taxon>
    </lineage>
</organism>
<dbReference type="AlphaFoldDB" id="A0A1B6GUR6"/>
<proteinExistence type="predicted"/>
<feature type="non-terminal residue" evidence="1">
    <location>
        <position position="1"/>
    </location>
</feature>
<name>A0A1B6GUR6_9HEMI</name>
<sequence length="127" mass="14427">DTKKHQVDVKHVQNVDVSPALKEPIGEKINTKLGQFDLLQNNLRYFNANTGQLETRDGYFDHNSGHLVFKGAVNPKNGKWDQSLGRVVCFLFQNPKVDNEIAKSGDFRIDPKTNQVWALDHNDPITK</sequence>
<feature type="non-terminal residue" evidence="1">
    <location>
        <position position="127"/>
    </location>
</feature>